<evidence type="ECO:0000313" key="3">
    <source>
        <dbReference type="Proteomes" id="UP000324222"/>
    </source>
</evidence>
<proteinExistence type="predicted"/>
<gene>
    <name evidence="2" type="ORF">E2C01_039706</name>
</gene>
<evidence type="ECO:0000256" key="1">
    <source>
        <dbReference type="SAM" id="MobiDB-lite"/>
    </source>
</evidence>
<keyword evidence="3" id="KW-1185">Reference proteome</keyword>
<reference evidence="2 3" key="1">
    <citation type="submission" date="2019-05" db="EMBL/GenBank/DDBJ databases">
        <title>Another draft genome of Portunus trituberculatus and its Hox gene families provides insights of decapod evolution.</title>
        <authorList>
            <person name="Jeong J.-H."/>
            <person name="Song I."/>
            <person name="Kim S."/>
            <person name="Choi T."/>
            <person name="Kim D."/>
            <person name="Ryu S."/>
            <person name="Kim W."/>
        </authorList>
    </citation>
    <scope>NUCLEOTIDE SEQUENCE [LARGE SCALE GENOMIC DNA]</scope>
    <source>
        <tissue evidence="2">Muscle</tissue>
    </source>
</reference>
<accession>A0A5B7FLF9</accession>
<dbReference type="EMBL" id="VSRR010006988">
    <property type="protein sequence ID" value="MPC45999.1"/>
    <property type="molecule type" value="Genomic_DNA"/>
</dbReference>
<comment type="caution">
    <text evidence="2">The sequence shown here is derived from an EMBL/GenBank/DDBJ whole genome shotgun (WGS) entry which is preliminary data.</text>
</comment>
<sequence>MLITVASRDDRDDVLDRAKRLKDRTDTYKKIYIKKDVHQSVRDKWRRLREAEKKEKEKPEKVGLAAGYIGDPGVTLFTCRRSQPSACSLTALLRPLILQERKHRSSFDLSGNRCPYVIPEGRDAFPPEEDNHFLASLPDELLPRISEWLISKGDTAIEYKTFRGSPREKSAGKSSPNGSERKLDLLRALWLLRLPESIRAVLPNAEGMDEDDLQQMADRLSDAQVAAGRHINAAPFASSTAPTPEEDDIAAINHAPGRARQH</sequence>
<feature type="region of interest" description="Disordered" evidence="1">
    <location>
        <begin position="233"/>
        <end position="262"/>
    </location>
</feature>
<evidence type="ECO:0000313" key="2">
    <source>
        <dbReference type="EMBL" id="MPC45999.1"/>
    </source>
</evidence>
<organism evidence="2 3">
    <name type="scientific">Portunus trituberculatus</name>
    <name type="common">Swimming crab</name>
    <name type="synonym">Neptunus trituberculatus</name>
    <dbReference type="NCBI Taxonomy" id="210409"/>
    <lineage>
        <taxon>Eukaryota</taxon>
        <taxon>Metazoa</taxon>
        <taxon>Ecdysozoa</taxon>
        <taxon>Arthropoda</taxon>
        <taxon>Crustacea</taxon>
        <taxon>Multicrustacea</taxon>
        <taxon>Malacostraca</taxon>
        <taxon>Eumalacostraca</taxon>
        <taxon>Eucarida</taxon>
        <taxon>Decapoda</taxon>
        <taxon>Pleocyemata</taxon>
        <taxon>Brachyura</taxon>
        <taxon>Eubrachyura</taxon>
        <taxon>Portunoidea</taxon>
        <taxon>Portunidae</taxon>
        <taxon>Portuninae</taxon>
        <taxon>Portunus</taxon>
    </lineage>
</organism>
<dbReference type="Proteomes" id="UP000324222">
    <property type="component" value="Unassembled WGS sequence"/>
</dbReference>
<dbReference type="AlphaFoldDB" id="A0A5B7FLF9"/>
<name>A0A5B7FLF9_PORTR</name>
<protein>
    <submittedName>
        <fullName evidence="2">Uncharacterized protein</fullName>
    </submittedName>
</protein>
<feature type="compositionally biased region" description="Low complexity" evidence="1">
    <location>
        <begin position="233"/>
        <end position="243"/>
    </location>
</feature>